<organism evidence="1 2">
    <name type="scientific">Monosporascus cannonballus</name>
    <dbReference type="NCBI Taxonomy" id="155416"/>
    <lineage>
        <taxon>Eukaryota</taxon>
        <taxon>Fungi</taxon>
        <taxon>Dikarya</taxon>
        <taxon>Ascomycota</taxon>
        <taxon>Pezizomycotina</taxon>
        <taxon>Sordariomycetes</taxon>
        <taxon>Xylariomycetidae</taxon>
        <taxon>Xylariales</taxon>
        <taxon>Xylariales incertae sedis</taxon>
        <taxon>Monosporascus</taxon>
    </lineage>
</organism>
<sequence length="72" mass="7837">MGGFSLSRQHHARYLSYAPEGSALSIFDSARGPRDSDAKPAYHGFSRGLIVQLDHTGGKPMRARPPASPFRP</sequence>
<name>A0ABY0GZK0_9PEZI</name>
<proteinExistence type="predicted"/>
<keyword evidence="2" id="KW-1185">Reference proteome</keyword>
<dbReference type="Proteomes" id="UP000294003">
    <property type="component" value="Unassembled WGS sequence"/>
</dbReference>
<reference evidence="1 2" key="1">
    <citation type="submission" date="2018-06" db="EMBL/GenBank/DDBJ databases">
        <title>Complete Genomes of Monosporascus.</title>
        <authorList>
            <person name="Robinson A.J."/>
            <person name="Natvig D.O."/>
        </authorList>
    </citation>
    <scope>NUCLEOTIDE SEQUENCE [LARGE SCALE GENOMIC DNA]</scope>
    <source>
        <strain evidence="1 2">CBS 609.92</strain>
    </source>
</reference>
<dbReference type="EMBL" id="QJNS01000277">
    <property type="protein sequence ID" value="RYO80788.1"/>
    <property type="molecule type" value="Genomic_DNA"/>
</dbReference>
<evidence type="ECO:0000313" key="1">
    <source>
        <dbReference type="EMBL" id="RYO80788.1"/>
    </source>
</evidence>
<evidence type="ECO:0000313" key="2">
    <source>
        <dbReference type="Proteomes" id="UP000294003"/>
    </source>
</evidence>
<accession>A0ABY0GZK0</accession>
<comment type="caution">
    <text evidence="1">The sequence shown here is derived from an EMBL/GenBank/DDBJ whole genome shotgun (WGS) entry which is preliminary data.</text>
</comment>
<protein>
    <submittedName>
        <fullName evidence="1">Uncharacterized protein</fullName>
    </submittedName>
</protein>
<gene>
    <name evidence="1" type="ORF">DL762_007480</name>
</gene>